<evidence type="ECO:0000313" key="1">
    <source>
        <dbReference type="EMBL" id="CEG31692.1"/>
    </source>
</evidence>
<comment type="caution">
    <text evidence="1">The sequence shown here is derived from an EMBL/GenBank/DDBJ whole genome shotgun (WGS) entry which is preliminary data.</text>
</comment>
<organism evidence="1 2">
    <name type="scientific">Peribacillus simplex</name>
    <dbReference type="NCBI Taxonomy" id="1478"/>
    <lineage>
        <taxon>Bacteria</taxon>
        <taxon>Bacillati</taxon>
        <taxon>Bacillota</taxon>
        <taxon>Bacilli</taxon>
        <taxon>Bacillales</taxon>
        <taxon>Bacillaceae</taxon>
        <taxon>Peribacillus</taxon>
    </lineage>
</organism>
<gene>
    <name evidence="1" type="ORF">BN1180_01845</name>
</gene>
<sequence>MMKSLQDALYNWLTIKVVCDARPDDSAARDTEMFFMQMLKDDHQVIIDSVTKTEPFYFVEYLLGDEMKKQRYPIELIDIMLDQIQLEPEKYKNIE</sequence>
<dbReference type="Proteomes" id="UP000182110">
    <property type="component" value="Unassembled WGS sequence"/>
</dbReference>
<name>A0AAN2TRX1_9BACI</name>
<dbReference type="AlphaFoldDB" id="A0AAN2TRX1"/>
<keyword evidence="2" id="KW-1185">Reference proteome</keyword>
<proteinExistence type="predicted"/>
<evidence type="ECO:0000313" key="2">
    <source>
        <dbReference type="Proteomes" id="UP000182110"/>
    </source>
</evidence>
<reference evidence="1 2" key="1">
    <citation type="journal article" date="2014" name="Genome Announc.">
        <title>Genome Sequence of Bacillus simplex Strain P558, Isolated from a Human Fecal Sample.</title>
        <authorList>
            <person name="Croce O."/>
            <person name="Hugon P."/>
            <person name="Lagier J.C."/>
            <person name="Bibi F."/>
            <person name="Robert C."/>
            <person name="Azhar E.I."/>
            <person name="Raoult D."/>
            <person name="Fournier P.E."/>
        </authorList>
    </citation>
    <scope>NUCLEOTIDE SEQUENCE [LARGE SCALE GENOMIC DNA]</scope>
    <source>
        <strain evidence="1 2">P558</strain>
    </source>
</reference>
<dbReference type="EMBL" id="CCXW01000001">
    <property type="protein sequence ID" value="CEG31692.1"/>
    <property type="molecule type" value="Genomic_DNA"/>
</dbReference>
<accession>A0AAN2TRX1</accession>
<protein>
    <submittedName>
        <fullName evidence="1">Uncharacterized protein</fullName>
    </submittedName>
</protein>